<keyword evidence="13" id="KW-1185">Reference proteome</keyword>
<keyword evidence="2" id="KW-0507">mRNA processing</keyword>
<dbReference type="AlphaFoldDB" id="A0A8S4NMD3"/>
<keyword evidence="4" id="KW-0805">Transcription regulation</keyword>
<dbReference type="InterPro" id="IPR035441">
    <property type="entry name" value="TFIIS/LEDGF_dom_sf"/>
</dbReference>
<feature type="region of interest" description="Disordered" evidence="10">
    <location>
        <begin position="1"/>
        <end position="181"/>
    </location>
</feature>
<evidence type="ECO:0000256" key="7">
    <source>
        <dbReference type="ARBA" id="ARBA00023242"/>
    </source>
</evidence>
<name>A0A8S4NMD3_OWEFU</name>
<dbReference type="EMBL" id="CAIIXF020000004">
    <property type="protein sequence ID" value="CAH1781434.1"/>
    <property type="molecule type" value="Genomic_DNA"/>
</dbReference>
<comment type="subcellular location">
    <subcellularLocation>
        <location evidence="9">Nucleus</location>
    </subcellularLocation>
</comment>
<dbReference type="SUPFAM" id="SSF47676">
    <property type="entry name" value="Conserved domain common to transcription factors TFIIS, elongin A, CRSP70"/>
    <property type="match status" value="1"/>
</dbReference>
<dbReference type="Gene3D" id="1.20.930.10">
    <property type="entry name" value="Conserved domain common to transcription factors TFIIS, elongin A, CRSP70"/>
    <property type="match status" value="1"/>
</dbReference>
<feature type="compositionally biased region" description="Low complexity" evidence="10">
    <location>
        <begin position="1"/>
        <end position="21"/>
    </location>
</feature>
<comment type="caution">
    <text evidence="12">The sequence shown here is derived from an EMBL/GenBank/DDBJ whole genome shotgun (WGS) entry which is preliminary data.</text>
</comment>
<evidence type="ECO:0000259" key="11">
    <source>
        <dbReference type="PROSITE" id="PS51319"/>
    </source>
</evidence>
<feature type="compositionally biased region" description="Acidic residues" evidence="10">
    <location>
        <begin position="99"/>
        <end position="112"/>
    </location>
</feature>
<dbReference type="GO" id="GO:0008380">
    <property type="term" value="P:RNA splicing"/>
    <property type="evidence" value="ECO:0007669"/>
    <property type="project" value="UniProtKB-KW"/>
</dbReference>
<evidence type="ECO:0000313" key="12">
    <source>
        <dbReference type="EMBL" id="CAH1781434.1"/>
    </source>
</evidence>
<evidence type="ECO:0000256" key="10">
    <source>
        <dbReference type="SAM" id="MobiDB-lite"/>
    </source>
</evidence>
<dbReference type="GO" id="GO:0006397">
    <property type="term" value="P:mRNA processing"/>
    <property type="evidence" value="ECO:0007669"/>
    <property type="project" value="UniProtKB-KW"/>
</dbReference>
<evidence type="ECO:0000256" key="9">
    <source>
        <dbReference type="PROSITE-ProRule" id="PRU00649"/>
    </source>
</evidence>
<dbReference type="InterPro" id="IPR051037">
    <property type="entry name" value="RNAPII_TF_IWS1"/>
</dbReference>
<keyword evidence="1" id="KW-0813">Transport</keyword>
<dbReference type="FunFam" id="1.20.930.10:FF:000001">
    <property type="entry name" value="IWS1, SUPT6H interacting protein"/>
    <property type="match status" value="1"/>
</dbReference>
<comment type="similarity">
    <text evidence="8">Belongs to the IWS1 family.</text>
</comment>
<gene>
    <name evidence="12" type="ORF">OFUS_LOCUS8012</name>
</gene>
<dbReference type="OrthoDB" id="21124at2759"/>
<evidence type="ECO:0000313" key="13">
    <source>
        <dbReference type="Proteomes" id="UP000749559"/>
    </source>
</evidence>
<organism evidence="12 13">
    <name type="scientific">Owenia fusiformis</name>
    <name type="common">Polychaete worm</name>
    <dbReference type="NCBI Taxonomy" id="6347"/>
    <lineage>
        <taxon>Eukaryota</taxon>
        <taxon>Metazoa</taxon>
        <taxon>Spiralia</taxon>
        <taxon>Lophotrochozoa</taxon>
        <taxon>Annelida</taxon>
        <taxon>Polychaeta</taxon>
        <taxon>Sedentaria</taxon>
        <taxon>Canalipalpata</taxon>
        <taxon>Sabellida</taxon>
        <taxon>Oweniida</taxon>
        <taxon>Oweniidae</taxon>
        <taxon>Owenia</taxon>
    </lineage>
</organism>
<feature type="region of interest" description="Disordered" evidence="10">
    <location>
        <begin position="345"/>
        <end position="369"/>
    </location>
</feature>
<keyword evidence="3" id="KW-0509">mRNA transport</keyword>
<accession>A0A8S4NMD3</accession>
<feature type="compositionally biased region" description="Low complexity" evidence="10">
    <location>
        <begin position="28"/>
        <end position="50"/>
    </location>
</feature>
<feature type="domain" description="TFIIS N-terminal" evidence="11">
    <location>
        <begin position="264"/>
        <end position="342"/>
    </location>
</feature>
<proteinExistence type="inferred from homology"/>
<dbReference type="PROSITE" id="PS51319">
    <property type="entry name" value="TFIIS_N"/>
    <property type="match status" value="1"/>
</dbReference>
<dbReference type="Pfam" id="PF08711">
    <property type="entry name" value="Med26"/>
    <property type="match status" value="1"/>
</dbReference>
<keyword evidence="7 9" id="KW-0539">Nucleus</keyword>
<dbReference type="GO" id="GO:0016973">
    <property type="term" value="P:poly(A)+ mRNA export from nucleus"/>
    <property type="evidence" value="ECO:0007669"/>
    <property type="project" value="TreeGrafter"/>
</dbReference>
<evidence type="ECO:0000256" key="6">
    <source>
        <dbReference type="ARBA" id="ARBA00023187"/>
    </source>
</evidence>
<dbReference type="GO" id="GO:0005634">
    <property type="term" value="C:nucleus"/>
    <property type="evidence" value="ECO:0007669"/>
    <property type="project" value="UniProtKB-SubCell"/>
</dbReference>
<dbReference type="Proteomes" id="UP000749559">
    <property type="component" value="Unassembled WGS sequence"/>
</dbReference>
<feature type="compositionally biased region" description="Basic and acidic residues" evidence="10">
    <location>
        <begin position="348"/>
        <end position="360"/>
    </location>
</feature>
<reference evidence="12" key="1">
    <citation type="submission" date="2022-03" db="EMBL/GenBank/DDBJ databases">
        <authorList>
            <person name="Martin C."/>
        </authorList>
    </citation>
    <scope>NUCLEOTIDE SEQUENCE</scope>
</reference>
<evidence type="ECO:0000256" key="5">
    <source>
        <dbReference type="ARBA" id="ARBA00023163"/>
    </source>
</evidence>
<dbReference type="InterPro" id="IPR017923">
    <property type="entry name" value="TFIIS_N"/>
</dbReference>
<protein>
    <recommendedName>
        <fullName evidence="11">TFIIS N-terminal domain-containing protein</fullName>
    </recommendedName>
</protein>
<feature type="non-terminal residue" evidence="12">
    <location>
        <position position="1"/>
    </location>
</feature>
<evidence type="ECO:0000256" key="4">
    <source>
        <dbReference type="ARBA" id="ARBA00023015"/>
    </source>
</evidence>
<evidence type="ECO:0000256" key="1">
    <source>
        <dbReference type="ARBA" id="ARBA00022448"/>
    </source>
</evidence>
<keyword evidence="5" id="KW-0804">Transcription</keyword>
<dbReference type="PANTHER" id="PTHR46010">
    <property type="entry name" value="PROTEIN IWS1 HOMOLOG"/>
    <property type="match status" value="1"/>
</dbReference>
<dbReference type="PANTHER" id="PTHR46010:SF1">
    <property type="entry name" value="PROTEIN IWS1 HOMOLOG"/>
    <property type="match status" value="1"/>
</dbReference>
<sequence length="369" mass="41325">GSPRSRSGSPRSQRSRSGSPRSQRDGSPHSQRSRSGSPGPRSPMGSPSSPVQEAVTQQVLADESEHPPDQQADRAAESGDESDKGSVVGELIADIFGSSDEEEFEGFGEDDVEKVVKEKQQSALISDDEDDVEVHDEGGQDREDGAEVAQQKEQHQHPVSSSDDELEDGKGGNEFVSDFDIMMAKKKEEQSKRRRKRKDVDLINDSDDLITAMLTRMKDAAAEDRELNQRRQPATRKLRMLPQCMQQLRKSDLQVAFLDCGILSAITEWLAPLPDKSLPHVQIRSDLLKILQSFPSVSSDTLKNSGIGKAIMYLFKHPKELKQNREIAGKLIHDWSRPIFNLTTNHGDMSKEEREQRDYDQLGAKRRRL</sequence>
<evidence type="ECO:0000256" key="8">
    <source>
        <dbReference type="ARBA" id="ARBA00037992"/>
    </source>
</evidence>
<feature type="compositionally biased region" description="Basic and acidic residues" evidence="10">
    <location>
        <begin position="135"/>
        <end position="156"/>
    </location>
</feature>
<feature type="compositionally biased region" description="Basic and acidic residues" evidence="10">
    <location>
        <begin position="63"/>
        <end position="84"/>
    </location>
</feature>
<evidence type="ECO:0000256" key="2">
    <source>
        <dbReference type="ARBA" id="ARBA00022664"/>
    </source>
</evidence>
<feature type="non-terminal residue" evidence="12">
    <location>
        <position position="369"/>
    </location>
</feature>
<keyword evidence="6" id="KW-0508">mRNA splicing</keyword>
<evidence type="ECO:0000256" key="3">
    <source>
        <dbReference type="ARBA" id="ARBA00022816"/>
    </source>
</evidence>